<accession>A0A364Y237</accession>
<evidence type="ECO:0000259" key="1">
    <source>
        <dbReference type="Pfam" id="PF03358"/>
    </source>
</evidence>
<gene>
    <name evidence="2" type="ORF">DQQ10_11895</name>
</gene>
<keyword evidence="3" id="KW-1185">Reference proteome</keyword>
<dbReference type="RefSeq" id="WP_112747091.1">
    <property type="nucleotide sequence ID" value="NZ_QMFY01000005.1"/>
</dbReference>
<evidence type="ECO:0000313" key="2">
    <source>
        <dbReference type="EMBL" id="RAW00935.1"/>
    </source>
</evidence>
<dbReference type="OrthoDB" id="9812295at2"/>
<comment type="caution">
    <text evidence="2">The sequence shown here is derived from an EMBL/GenBank/DDBJ whole genome shotgun (WGS) entry which is preliminary data.</text>
</comment>
<dbReference type="Pfam" id="PF03358">
    <property type="entry name" value="FMN_red"/>
    <property type="match status" value="1"/>
</dbReference>
<protein>
    <submittedName>
        <fullName evidence="2">Flavoprotein</fullName>
    </submittedName>
</protein>
<dbReference type="PANTHER" id="PTHR30543:SF21">
    <property type="entry name" value="NAD(P)H-DEPENDENT FMN REDUCTASE LOT6"/>
    <property type="match status" value="1"/>
</dbReference>
<dbReference type="GO" id="GO:0010181">
    <property type="term" value="F:FMN binding"/>
    <property type="evidence" value="ECO:0007669"/>
    <property type="project" value="TreeGrafter"/>
</dbReference>
<dbReference type="PANTHER" id="PTHR30543">
    <property type="entry name" value="CHROMATE REDUCTASE"/>
    <property type="match status" value="1"/>
</dbReference>
<dbReference type="SUPFAM" id="SSF52218">
    <property type="entry name" value="Flavoproteins"/>
    <property type="match status" value="1"/>
</dbReference>
<dbReference type="GO" id="GO:0016491">
    <property type="term" value="F:oxidoreductase activity"/>
    <property type="evidence" value="ECO:0007669"/>
    <property type="project" value="InterPro"/>
</dbReference>
<proteinExistence type="predicted"/>
<reference evidence="2 3" key="1">
    <citation type="submission" date="2018-06" db="EMBL/GenBank/DDBJ databases">
        <title>Chryseolinea flavus sp. nov., a member of the phylum Bacteroidetes isolated from soil.</title>
        <authorList>
            <person name="Li Y."/>
            <person name="Wang J."/>
        </authorList>
    </citation>
    <scope>NUCLEOTIDE SEQUENCE [LARGE SCALE GENOMIC DNA]</scope>
    <source>
        <strain evidence="2 3">SDU1-6</strain>
    </source>
</reference>
<dbReference type="EMBL" id="QMFY01000005">
    <property type="protein sequence ID" value="RAW00935.1"/>
    <property type="molecule type" value="Genomic_DNA"/>
</dbReference>
<organism evidence="2 3">
    <name type="scientific">Pseudochryseolinea flava</name>
    <dbReference type="NCBI Taxonomy" id="2059302"/>
    <lineage>
        <taxon>Bacteria</taxon>
        <taxon>Pseudomonadati</taxon>
        <taxon>Bacteroidota</taxon>
        <taxon>Cytophagia</taxon>
        <taxon>Cytophagales</taxon>
        <taxon>Fulvivirgaceae</taxon>
        <taxon>Pseudochryseolinea</taxon>
    </lineage>
</organism>
<dbReference type="GO" id="GO:0005829">
    <property type="term" value="C:cytosol"/>
    <property type="evidence" value="ECO:0007669"/>
    <property type="project" value="TreeGrafter"/>
</dbReference>
<dbReference type="Gene3D" id="3.40.50.360">
    <property type="match status" value="1"/>
</dbReference>
<dbReference type="InterPro" id="IPR050712">
    <property type="entry name" value="NAD(P)H-dep_reductase"/>
</dbReference>
<evidence type="ECO:0000313" key="3">
    <source>
        <dbReference type="Proteomes" id="UP000251889"/>
    </source>
</evidence>
<dbReference type="InterPro" id="IPR029039">
    <property type="entry name" value="Flavoprotein-like_sf"/>
</dbReference>
<name>A0A364Y237_9BACT</name>
<dbReference type="InterPro" id="IPR005025">
    <property type="entry name" value="FMN_Rdtase-like_dom"/>
</dbReference>
<dbReference type="Proteomes" id="UP000251889">
    <property type="component" value="Unassembled WGS sequence"/>
</dbReference>
<sequence>MSKQKHLKIVAIPGSLRSTSSSYKLLEIFSTLLPGDVDFQIYNRVGYLPHFDDNDNDYKEVDDFRVLLRGADAIVICTPEYAFGVPGSLKNALDWTVSSGEFVQKPVALITASSQGEHCHAAMKLILTAINARLSDDAMLLVPFIRSKFDRDGQLKELSLKDDLQKVIDALLRITHD</sequence>
<dbReference type="AlphaFoldDB" id="A0A364Y237"/>
<feature type="domain" description="NADPH-dependent FMN reductase-like" evidence="1">
    <location>
        <begin position="8"/>
        <end position="134"/>
    </location>
</feature>